<dbReference type="GO" id="GO:0004729">
    <property type="term" value="F:oxygen-dependent protoporphyrinogen oxidase activity"/>
    <property type="evidence" value="ECO:0007669"/>
    <property type="project" value="UniProtKB-EC"/>
</dbReference>
<gene>
    <name evidence="2" type="ORF">HD594_002776</name>
</gene>
<evidence type="ECO:0000313" key="3">
    <source>
        <dbReference type="Proteomes" id="UP000537775"/>
    </source>
</evidence>
<dbReference type="Proteomes" id="UP000537775">
    <property type="component" value="Unassembled WGS sequence"/>
</dbReference>
<name>A0A7X0KVR4_9MICO</name>
<sequence length="423" mass="42682">MPSDVLVAGGGVGALVLARRLAAAGRRVRVFEASDRVGGQVVPLRVGGVDLDAAAESFATRGDVVAGLLDELGLAADVVTPNPAPAWLHRADGSAVPLPAAGLLGIPADPLAADVVRVIGRRAALRARLDGMLPASVGADAETLGDLVRARMGDGVVDGLVGPVVRGVHSREPDQVPVAIAHPTLLERVREHGSLAAAVADLRAAAPAGSQVAGIRGGMHRLPQALAGDAVRHGADIVTGAHVDAIEPGALVVDGRRIAGDVVRAMPDPAAPPADRVLTLVTLVLDAPGLDRAPRGTGLLVAAGAPGVRARALTHITAKWAWAAEAFDGRHAVRLSYDGEPDDVIATATRDAGVLLGGPVVEVEDARSVTWRRGERAPEGPTPVVGETAAGTGLAAVVGHAERVAAQLLETTQTRPAAAGQGG</sequence>
<feature type="domain" description="Amine oxidase" evidence="1">
    <location>
        <begin position="15"/>
        <end position="263"/>
    </location>
</feature>
<evidence type="ECO:0000259" key="1">
    <source>
        <dbReference type="Pfam" id="PF01593"/>
    </source>
</evidence>
<keyword evidence="2" id="KW-0560">Oxidoreductase</keyword>
<dbReference type="InterPro" id="IPR036188">
    <property type="entry name" value="FAD/NAD-bd_sf"/>
</dbReference>
<organism evidence="2 3">
    <name type="scientific">Microbacterium thalassium</name>
    <dbReference type="NCBI Taxonomy" id="362649"/>
    <lineage>
        <taxon>Bacteria</taxon>
        <taxon>Bacillati</taxon>
        <taxon>Actinomycetota</taxon>
        <taxon>Actinomycetes</taxon>
        <taxon>Micrococcales</taxon>
        <taxon>Microbacteriaceae</taxon>
        <taxon>Microbacterium</taxon>
    </lineage>
</organism>
<keyword evidence="3" id="KW-1185">Reference proteome</keyword>
<dbReference type="AlphaFoldDB" id="A0A7X0KVR4"/>
<reference evidence="2 3" key="1">
    <citation type="submission" date="2020-08" db="EMBL/GenBank/DDBJ databases">
        <title>Sequencing the genomes of 1000 actinobacteria strains.</title>
        <authorList>
            <person name="Klenk H.-P."/>
        </authorList>
    </citation>
    <scope>NUCLEOTIDE SEQUENCE [LARGE SCALE GENOMIC DNA]</scope>
    <source>
        <strain evidence="2 3">DSM 12511</strain>
    </source>
</reference>
<dbReference type="Gene3D" id="3.90.660.20">
    <property type="entry name" value="Protoporphyrinogen oxidase, mitochondrial, domain 2"/>
    <property type="match status" value="1"/>
</dbReference>
<dbReference type="InterPro" id="IPR002937">
    <property type="entry name" value="Amino_oxidase"/>
</dbReference>
<evidence type="ECO:0000313" key="2">
    <source>
        <dbReference type="EMBL" id="MBB6392463.1"/>
    </source>
</evidence>
<dbReference type="EC" id="1.3.3.4" evidence="2"/>
<proteinExistence type="predicted"/>
<dbReference type="PANTHER" id="PTHR42923:SF3">
    <property type="entry name" value="PROTOPORPHYRINOGEN OXIDASE"/>
    <property type="match status" value="1"/>
</dbReference>
<comment type="caution">
    <text evidence="2">The sequence shown here is derived from an EMBL/GenBank/DDBJ whole genome shotgun (WGS) entry which is preliminary data.</text>
</comment>
<dbReference type="Gene3D" id="3.50.50.60">
    <property type="entry name" value="FAD/NAD(P)-binding domain"/>
    <property type="match status" value="1"/>
</dbReference>
<dbReference type="EMBL" id="JACHML010000001">
    <property type="protein sequence ID" value="MBB6392463.1"/>
    <property type="molecule type" value="Genomic_DNA"/>
</dbReference>
<dbReference type="InterPro" id="IPR050464">
    <property type="entry name" value="Zeta_carotene_desat/Oxidored"/>
</dbReference>
<dbReference type="Pfam" id="PF01593">
    <property type="entry name" value="Amino_oxidase"/>
    <property type="match status" value="1"/>
</dbReference>
<accession>A0A7X0KVR4</accession>
<dbReference type="SUPFAM" id="SSF51905">
    <property type="entry name" value="FAD/NAD(P)-binding domain"/>
    <property type="match status" value="1"/>
</dbReference>
<protein>
    <submittedName>
        <fullName evidence="2">Oxygen-dependent protoporphyrinogen oxidase</fullName>
        <ecNumber evidence="2">1.3.3.4</ecNumber>
    </submittedName>
</protein>
<dbReference type="Gene3D" id="1.10.3110.10">
    <property type="entry name" value="protoporphyrinogen ix oxidase, domain 3"/>
    <property type="match status" value="1"/>
</dbReference>
<dbReference type="RefSeq" id="WP_184751525.1">
    <property type="nucleotide sequence ID" value="NZ_BAAAJR010000001.1"/>
</dbReference>
<dbReference type="PANTHER" id="PTHR42923">
    <property type="entry name" value="PROTOPORPHYRINOGEN OXIDASE"/>
    <property type="match status" value="1"/>
</dbReference>